<evidence type="ECO:0000259" key="13">
    <source>
        <dbReference type="PROSITE" id="PS51093"/>
    </source>
</evidence>
<dbReference type="NCBIfam" id="TIGR00830">
    <property type="entry name" value="PTBA"/>
    <property type="match status" value="1"/>
</dbReference>
<comment type="subcellular location">
    <subcellularLocation>
        <location evidence="1">Cell membrane</location>
        <topology evidence="1">Multi-pass membrane protein</topology>
    </subcellularLocation>
</comment>
<dbReference type="PROSITE" id="PS51093">
    <property type="entry name" value="PTS_EIIA_TYPE_1"/>
    <property type="match status" value="1"/>
</dbReference>
<evidence type="ECO:0000256" key="10">
    <source>
        <dbReference type="ARBA" id="ARBA00023136"/>
    </source>
</evidence>
<evidence type="ECO:0000256" key="2">
    <source>
        <dbReference type="ARBA" id="ARBA00022448"/>
    </source>
</evidence>
<dbReference type="GO" id="GO:0090589">
    <property type="term" value="F:protein-phosphocysteine-trehalose phosphotransferase system transporter activity"/>
    <property type="evidence" value="ECO:0007669"/>
    <property type="project" value="TreeGrafter"/>
</dbReference>
<reference evidence="16 17" key="1">
    <citation type="submission" date="2018-10" db="EMBL/GenBank/DDBJ databases">
        <title>Genomic Encyclopedia of Type Strains, Phase IV (KMG-IV): sequencing the most valuable type-strain genomes for metagenomic binning, comparative biology and taxonomic classification.</title>
        <authorList>
            <person name="Goeker M."/>
        </authorList>
    </citation>
    <scope>NUCLEOTIDE SEQUENCE [LARGE SCALE GENOMIC DNA]</scope>
    <source>
        <strain evidence="16 17">DSM 22228</strain>
    </source>
</reference>
<organism evidence="16 17">
    <name type="scientific">Orbus hercynius</name>
    <dbReference type="NCBI Taxonomy" id="593135"/>
    <lineage>
        <taxon>Bacteria</taxon>
        <taxon>Pseudomonadati</taxon>
        <taxon>Pseudomonadota</taxon>
        <taxon>Gammaproteobacteria</taxon>
        <taxon>Orbales</taxon>
        <taxon>Orbaceae</taxon>
        <taxon>Orbus</taxon>
    </lineage>
</organism>
<feature type="transmembrane region" description="Helical" evidence="12">
    <location>
        <begin position="208"/>
        <end position="227"/>
    </location>
</feature>
<dbReference type="GO" id="GO:0009401">
    <property type="term" value="P:phosphoenolpyruvate-dependent sugar phosphotransferase system"/>
    <property type="evidence" value="ECO:0007669"/>
    <property type="project" value="UniProtKB-KW"/>
</dbReference>
<dbReference type="OrthoDB" id="92465at2"/>
<dbReference type="FunFam" id="2.70.70.10:FF:000001">
    <property type="entry name" value="PTS system glucose-specific IIA component"/>
    <property type="match status" value="1"/>
</dbReference>
<keyword evidence="17" id="KW-1185">Reference proteome</keyword>
<dbReference type="InterPro" id="IPR003352">
    <property type="entry name" value="PTS_EIIC"/>
</dbReference>
<dbReference type="InterPro" id="IPR011297">
    <property type="entry name" value="PTS_IIABC_b_glu"/>
</dbReference>
<keyword evidence="4" id="KW-0762">Sugar transport</keyword>
<feature type="domain" description="PTS EIIB type-1" evidence="14">
    <location>
        <begin position="4"/>
        <end position="86"/>
    </location>
</feature>
<keyword evidence="5" id="KW-0808">Transferase</keyword>
<dbReference type="PROSITE" id="PS51098">
    <property type="entry name" value="PTS_EIIB_TYPE_1"/>
    <property type="match status" value="1"/>
</dbReference>
<dbReference type="Gene3D" id="2.70.70.10">
    <property type="entry name" value="Glucose Permease (Domain IIA)"/>
    <property type="match status" value="1"/>
</dbReference>
<feature type="transmembrane region" description="Helical" evidence="12">
    <location>
        <begin position="321"/>
        <end position="342"/>
    </location>
</feature>
<feature type="transmembrane region" description="Helical" evidence="12">
    <location>
        <begin position="248"/>
        <end position="279"/>
    </location>
</feature>
<dbReference type="GO" id="GO:0008982">
    <property type="term" value="F:protein-N(PI)-phosphohistidine-sugar phosphotransferase activity"/>
    <property type="evidence" value="ECO:0007669"/>
    <property type="project" value="InterPro"/>
</dbReference>
<keyword evidence="2" id="KW-0813">Transport</keyword>
<dbReference type="FunFam" id="3.30.1360.60:FF:000001">
    <property type="entry name" value="PTS system glucose-specific IIBC component PtsG"/>
    <property type="match status" value="1"/>
</dbReference>
<dbReference type="GO" id="GO:0005886">
    <property type="term" value="C:plasma membrane"/>
    <property type="evidence" value="ECO:0007669"/>
    <property type="project" value="UniProtKB-SubCell"/>
</dbReference>
<dbReference type="GO" id="GO:0016301">
    <property type="term" value="F:kinase activity"/>
    <property type="evidence" value="ECO:0007669"/>
    <property type="project" value="UniProtKB-KW"/>
</dbReference>
<evidence type="ECO:0000256" key="9">
    <source>
        <dbReference type="ARBA" id="ARBA00022989"/>
    </source>
</evidence>
<feature type="active site" description="Phosphocysteine intermediate; for EIIB activity" evidence="11">
    <location>
        <position position="26"/>
    </location>
</feature>
<evidence type="ECO:0000256" key="12">
    <source>
        <dbReference type="SAM" id="Phobius"/>
    </source>
</evidence>
<dbReference type="Pfam" id="PF00358">
    <property type="entry name" value="PTS_EIIA_1"/>
    <property type="match status" value="1"/>
</dbReference>
<dbReference type="InterPro" id="IPR036878">
    <property type="entry name" value="Glu_permease_IIB"/>
</dbReference>
<feature type="domain" description="PTS EIIC type-1" evidence="15">
    <location>
        <begin position="102"/>
        <end position="462"/>
    </location>
</feature>
<dbReference type="CDD" id="cd00212">
    <property type="entry name" value="PTS_IIB_glc"/>
    <property type="match status" value="1"/>
</dbReference>
<feature type="transmembrane region" description="Helical" evidence="12">
    <location>
        <begin position="103"/>
        <end position="130"/>
    </location>
</feature>
<feature type="transmembrane region" description="Helical" evidence="12">
    <location>
        <begin position="380"/>
        <end position="413"/>
    </location>
</feature>
<feature type="domain" description="PTS EIIA type-1" evidence="13">
    <location>
        <begin position="491"/>
        <end position="595"/>
    </location>
</feature>
<evidence type="ECO:0000256" key="3">
    <source>
        <dbReference type="ARBA" id="ARBA00022475"/>
    </source>
</evidence>
<dbReference type="SUPFAM" id="SSF51261">
    <property type="entry name" value="Duplicated hybrid motif"/>
    <property type="match status" value="1"/>
</dbReference>
<sequence>MKNKALSESIIKNVGGQENIISLVHCATRLRFVLKDHAIADAKALKKQKGIIMVVESGGQFQVVIGNNVSDVFSDIMEIIHIDNEAKALSNNKQNILSKAIDIISGIFAPMLSVLVSAGILKGVVSFLRIIDVITPGSSADVFLSVIADSAFYYLPIILGYCAVKKFGGNPFIGMALGGTLVHPDIVNMLGGAFQAKTSFFSIPITLVPYQSSVIPVVLAAWLYSLLEQNFNKIFHDSFKKFISPLCGLLITVPLTFILIGPISTFLSDMIAGGILYVYQLNSVIASMILAAVWQILVIFGIHWGLIPVFMNNLAVSGTDFIVPILIPAVFAQTGAAFGVMLRAKDKEFKALASSSVLSGLFGVTEPAIYGVNLPYKKPFIFGCISAAIGGGIVGLYQTLIFSFGFPSIFTFIQIIPNSGIDATVYAAIVATVISFILAMTLSYFFGLPTSPKTASLDETANNPNAAAQINTIEISSPMTGNVIPLAQVNDPTFASELMGKGVAIIPTEGQVVAPEDGEVVSLFRTKHAIGFLTDSGAEILIHIGIDTVKLDGKYFDAHIEMGDKVKKGTPLVSVDIAGITAAGFEITTPIIISNSDNYLDVVSIAKQDDIQSGQPLLALSQNEE</sequence>
<protein>
    <submittedName>
        <fullName evidence="16">PTS system beta-glucoside-specific IIA component (Glc family) /PTS system beta-glucoside-specific IIB component (Glc family) /PTS system beta-glucoside-specific IIC component (Glc family)</fullName>
    </submittedName>
</protein>
<gene>
    <name evidence="16" type="ORF">DES39_0616</name>
</gene>
<dbReference type="PANTHER" id="PTHR30175:SF1">
    <property type="entry name" value="PTS SYSTEM ARBUTIN-, CELLOBIOSE-, AND SALICIN-SPECIFIC EIIBC COMPONENT-RELATED"/>
    <property type="match status" value="1"/>
</dbReference>
<evidence type="ECO:0000256" key="7">
    <source>
        <dbReference type="ARBA" id="ARBA00022692"/>
    </source>
</evidence>
<dbReference type="InterPro" id="IPR018113">
    <property type="entry name" value="PTrfase_EIIB_Cys"/>
</dbReference>
<accession>A0A495RIM6</accession>
<keyword evidence="3" id="KW-1003">Cell membrane</keyword>
<dbReference type="InterPro" id="IPR001996">
    <property type="entry name" value="PTS_IIB_1"/>
</dbReference>
<dbReference type="EMBL" id="RBWY01000001">
    <property type="protein sequence ID" value="RKS87392.1"/>
    <property type="molecule type" value="Genomic_DNA"/>
</dbReference>
<dbReference type="PROSITE" id="PS51103">
    <property type="entry name" value="PTS_EIIC_TYPE_1"/>
    <property type="match status" value="1"/>
</dbReference>
<evidence type="ECO:0000259" key="14">
    <source>
        <dbReference type="PROSITE" id="PS51098"/>
    </source>
</evidence>
<dbReference type="Pfam" id="PF02378">
    <property type="entry name" value="PTS_EIIC"/>
    <property type="match status" value="1"/>
</dbReference>
<keyword evidence="9 12" id="KW-1133">Transmembrane helix</keyword>
<evidence type="ECO:0000256" key="5">
    <source>
        <dbReference type="ARBA" id="ARBA00022679"/>
    </source>
</evidence>
<dbReference type="RefSeq" id="WP_121144288.1">
    <property type="nucleotide sequence ID" value="NZ_RBWY01000001.1"/>
</dbReference>
<name>A0A495RIM6_9GAMM</name>
<evidence type="ECO:0000256" key="11">
    <source>
        <dbReference type="PROSITE-ProRule" id="PRU00421"/>
    </source>
</evidence>
<dbReference type="Gene3D" id="3.30.1360.60">
    <property type="entry name" value="Glucose permease domain IIB"/>
    <property type="match status" value="1"/>
</dbReference>
<dbReference type="PROSITE" id="PS00371">
    <property type="entry name" value="PTS_EIIA_TYPE_1_HIS"/>
    <property type="match status" value="1"/>
</dbReference>
<feature type="transmembrane region" description="Helical" evidence="12">
    <location>
        <begin position="176"/>
        <end position="196"/>
    </location>
</feature>
<keyword evidence="10 12" id="KW-0472">Membrane</keyword>
<evidence type="ECO:0000256" key="8">
    <source>
        <dbReference type="ARBA" id="ARBA00022777"/>
    </source>
</evidence>
<feature type="transmembrane region" description="Helical" evidence="12">
    <location>
        <begin position="142"/>
        <end position="164"/>
    </location>
</feature>
<keyword evidence="6" id="KW-0598">Phosphotransferase system</keyword>
<evidence type="ECO:0000256" key="4">
    <source>
        <dbReference type="ARBA" id="ARBA00022597"/>
    </source>
</evidence>
<dbReference type="InterPro" id="IPR001127">
    <property type="entry name" value="PTS_EIIA_1_perm"/>
</dbReference>
<dbReference type="AlphaFoldDB" id="A0A495RIM6"/>
<evidence type="ECO:0000256" key="6">
    <source>
        <dbReference type="ARBA" id="ARBA00022683"/>
    </source>
</evidence>
<evidence type="ECO:0000313" key="17">
    <source>
        <dbReference type="Proteomes" id="UP000278542"/>
    </source>
</evidence>
<dbReference type="PANTHER" id="PTHR30175">
    <property type="entry name" value="PHOSPHOTRANSFERASE SYSTEM TRANSPORT PROTEIN"/>
    <property type="match status" value="1"/>
</dbReference>
<keyword evidence="8" id="KW-0418">Kinase</keyword>
<dbReference type="PROSITE" id="PS01035">
    <property type="entry name" value="PTS_EIIB_TYPE_1_CYS"/>
    <property type="match status" value="1"/>
</dbReference>
<feature type="transmembrane region" description="Helical" evidence="12">
    <location>
        <begin position="285"/>
        <end position="309"/>
    </location>
</feature>
<evidence type="ECO:0000259" key="15">
    <source>
        <dbReference type="PROSITE" id="PS51103"/>
    </source>
</evidence>
<evidence type="ECO:0000256" key="1">
    <source>
        <dbReference type="ARBA" id="ARBA00004651"/>
    </source>
</evidence>
<keyword evidence="7 12" id="KW-0812">Transmembrane</keyword>
<dbReference type="NCBIfam" id="TIGR01995">
    <property type="entry name" value="PTS-II-ABC-beta"/>
    <property type="match status" value="1"/>
</dbReference>
<dbReference type="Proteomes" id="UP000278542">
    <property type="component" value="Unassembled WGS sequence"/>
</dbReference>
<dbReference type="InterPro" id="IPR050558">
    <property type="entry name" value="PTS_Sugar-Specific_Components"/>
</dbReference>
<dbReference type="SUPFAM" id="SSF55604">
    <property type="entry name" value="Glucose permease domain IIB"/>
    <property type="match status" value="1"/>
</dbReference>
<dbReference type="Pfam" id="PF00367">
    <property type="entry name" value="PTS_EIIB"/>
    <property type="match status" value="1"/>
</dbReference>
<feature type="transmembrane region" description="Helical" evidence="12">
    <location>
        <begin position="425"/>
        <end position="446"/>
    </location>
</feature>
<comment type="caution">
    <text evidence="16">The sequence shown here is derived from an EMBL/GenBank/DDBJ whole genome shotgun (WGS) entry which is preliminary data.</text>
</comment>
<dbReference type="InterPro" id="IPR013013">
    <property type="entry name" value="PTS_EIIC_1"/>
</dbReference>
<dbReference type="InterPro" id="IPR011055">
    <property type="entry name" value="Dup_hybrid_motif"/>
</dbReference>
<dbReference type="GO" id="GO:0015771">
    <property type="term" value="P:trehalose transport"/>
    <property type="evidence" value="ECO:0007669"/>
    <property type="project" value="TreeGrafter"/>
</dbReference>
<evidence type="ECO:0000313" key="16">
    <source>
        <dbReference type="EMBL" id="RKS87392.1"/>
    </source>
</evidence>
<proteinExistence type="predicted"/>